<dbReference type="AlphaFoldDB" id="A0AAN9J2P2"/>
<evidence type="ECO:0000256" key="2">
    <source>
        <dbReference type="SAM" id="MobiDB-lite"/>
    </source>
</evidence>
<feature type="region of interest" description="Disordered" evidence="2">
    <location>
        <begin position="258"/>
        <end position="299"/>
    </location>
</feature>
<dbReference type="PANTHER" id="PTHR31286:SF171">
    <property type="entry name" value="CCHC-TYPE DOMAIN-CONTAINING PROTEIN"/>
    <property type="match status" value="1"/>
</dbReference>
<dbReference type="InterPro" id="IPR025558">
    <property type="entry name" value="DUF4283"/>
</dbReference>
<dbReference type="Proteomes" id="UP001372338">
    <property type="component" value="Unassembled WGS sequence"/>
</dbReference>
<keyword evidence="1" id="KW-0479">Metal-binding</keyword>
<evidence type="ECO:0000259" key="3">
    <source>
        <dbReference type="PROSITE" id="PS50158"/>
    </source>
</evidence>
<sequence length="487" mass="53699">MSVDPLHSGKPPDPKVIPRVSFRNKLLEGQTPIPVREEVDLLEKSLGRIEFEGGNRLLPKILIDDSVYQDLCNPWKDALVVKLLGKTLGYFTMKERLRSAWKLAGGFELVDVDNGFFTVKFDQAADRAKVMEGGPWMIFDHCLAVSAWSPEFTSPTAQVNRTMVWIRFPGLNLMYYDVSVLKLMASTVGRPIRVDTNTMNAERGRFARVCVEIDLTKPVVGKFWFKDNWYKVQYEGLHLICAKCGCYGHLARHCNKKDQGAGGVHMKDQKSQVSGAGQDPGKEAVTNVDGATPHANPSADIHVIPDIVHAGGAINEGAIMGEQEHGDWLVVTRKKKAKPKSQQTFKVHDKGRINPSVLGPHNKGVSDKVGPKKDSAVEQASNVLKRGPGKRSRQEGKHDTPIHILLRNAGLNLTSAGDTNKATKPFVFQKGNFESGPPNLFKDLLCVVEANMVSFKGGVNVHDMDMVPEIQFPVDPGERLEGEGHAC</sequence>
<keyword evidence="5" id="KW-1185">Reference proteome</keyword>
<organism evidence="4 5">
    <name type="scientific">Crotalaria pallida</name>
    <name type="common">Smooth rattlebox</name>
    <name type="synonym">Crotalaria striata</name>
    <dbReference type="NCBI Taxonomy" id="3830"/>
    <lineage>
        <taxon>Eukaryota</taxon>
        <taxon>Viridiplantae</taxon>
        <taxon>Streptophyta</taxon>
        <taxon>Embryophyta</taxon>
        <taxon>Tracheophyta</taxon>
        <taxon>Spermatophyta</taxon>
        <taxon>Magnoliopsida</taxon>
        <taxon>eudicotyledons</taxon>
        <taxon>Gunneridae</taxon>
        <taxon>Pentapetalae</taxon>
        <taxon>rosids</taxon>
        <taxon>fabids</taxon>
        <taxon>Fabales</taxon>
        <taxon>Fabaceae</taxon>
        <taxon>Papilionoideae</taxon>
        <taxon>50 kb inversion clade</taxon>
        <taxon>genistoids sensu lato</taxon>
        <taxon>core genistoids</taxon>
        <taxon>Crotalarieae</taxon>
        <taxon>Crotalaria</taxon>
    </lineage>
</organism>
<evidence type="ECO:0000313" key="4">
    <source>
        <dbReference type="EMBL" id="KAK7290699.1"/>
    </source>
</evidence>
<protein>
    <recommendedName>
        <fullName evidence="3">CCHC-type domain-containing protein</fullName>
    </recommendedName>
</protein>
<dbReference type="InterPro" id="IPR001878">
    <property type="entry name" value="Znf_CCHC"/>
</dbReference>
<gene>
    <name evidence="4" type="ORF">RIF29_05302</name>
</gene>
<evidence type="ECO:0000256" key="1">
    <source>
        <dbReference type="PROSITE-ProRule" id="PRU00047"/>
    </source>
</evidence>
<dbReference type="Pfam" id="PF14111">
    <property type="entry name" value="DUF4283"/>
    <property type="match status" value="1"/>
</dbReference>
<dbReference type="InterPro" id="IPR040256">
    <property type="entry name" value="At4g02000-like"/>
</dbReference>
<reference evidence="4 5" key="1">
    <citation type="submission" date="2024-01" db="EMBL/GenBank/DDBJ databases">
        <title>The genomes of 5 underutilized Papilionoideae crops provide insights into root nodulation and disease resistanc.</title>
        <authorList>
            <person name="Yuan L."/>
        </authorList>
    </citation>
    <scope>NUCLEOTIDE SEQUENCE [LARGE SCALE GENOMIC DNA]</scope>
    <source>
        <strain evidence="4">ZHUSHIDOU_FW_LH</strain>
        <tissue evidence="4">Leaf</tissue>
    </source>
</reference>
<feature type="domain" description="CCHC-type" evidence="3">
    <location>
        <begin position="241"/>
        <end position="254"/>
    </location>
</feature>
<keyword evidence="1" id="KW-0862">Zinc</keyword>
<feature type="compositionally biased region" description="Basic and acidic residues" evidence="2">
    <location>
        <begin position="364"/>
        <end position="376"/>
    </location>
</feature>
<keyword evidence="1" id="KW-0863">Zinc-finger</keyword>
<dbReference type="PANTHER" id="PTHR31286">
    <property type="entry name" value="GLYCINE-RICH CELL WALL STRUCTURAL PROTEIN 1.8-LIKE"/>
    <property type="match status" value="1"/>
</dbReference>
<proteinExistence type="predicted"/>
<feature type="region of interest" description="Disordered" evidence="2">
    <location>
        <begin position="351"/>
        <end position="398"/>
    </location>
</feature>
<accession>A0AAN9J2P2</accession>
<name>A0AAN9J2P2_CROPI</name>
<dbReference type="GO" id="GO:0008270">
    <property type="term" value="F:zinc ion binding"/>
    <property type="evidence" value="ECO:0007669"/>
    <property type="project" value="UniProtKB-KW"/>
</dbReference>
<evidence type="ECO:0000313" key="5">
    <source>
        <dbReference type="Proteomes" id="UP001372338"/>
    </source>
</evidence>
<dbReference type="PROSITE" id="PS50158">
    <property type="entry name" value="ZF_CCHC"/>
    <property type="match status" value="1"/>
</dbReference>
<dbReference type="EMBL" id="JAYWIO010000001">
    <property type="protein sequence ID" value="KAK7290699.1"/>
    <property type="molecule type" value="Genomic_DNA"/>
</dbReference>
<dbReference type="GO" id="GO:0003676">
    <property type="term" value="F:nucleic acid binding"/>
    <property type="evidence" value="ECO:0007669"/>
    <property type="project" value="InterPro"/>
</dbReference>
<comment type="caution">
    <text evidence="4">The sequence shown here is derived from an EMBL/GenBank/DDBJ whole genome shotgun (WGS) entry which is preliminary data.</text>
</comment>